<dbReference type="EMBL" id="CM042890">
    <property type="protein sequence ID" value="KAI4310928.1"/>
    <property type="molecule type" value="Genomic_DNA"/>
</dbReference>
<proteinExistence type="predicted"/>
<evidence type="ECO:0000313" key="2">
    <source>
        <dbReference type="Proteomes" id="UP001057402"/>
    </source>
</evidence>
<organism evidence="1 2">
    <name type="scientific">Melastoma candidum</name>
    <dbReference type="NCBI Taxonomy" id="119954"/>
    <lineage>
        <taxon>Eukaryota</taxon>
        <taxon>Viridiplantae</taxon>
        <taxon>Streptophyta</taxon>
        <taxon>Embryophyta</taxon>
        <taxon>Tracheophyta</taxon>
        <taxon>Spermatophyta</taxon>
        <taxon>Magnoliopsida</taxon>
        <taxon>eudicotyledons</taxon>
        <taxon>Gunneridae</taxon>
        <taxon>Pentapetalae</taxon>
        <taxon>rosids</taxon>
        <taxon>malvids</taxon>
        <taxon>Myrtales</taxon>
        <taxon>Melastomataceae</taxon>
        <taxon>Melastomatoideae</taxon>
        <taxon>Melastomateae</taxon>
        <taxon>Melastoma</taxon>
    </lineage>
</organism>
<keyword evidence="2" id="KW-1185">Reference proteome</keyword>
<gene>
    <name evidence="1" type="ORF">MLD38_035871</name>
</gene>
<sequence length="377" mass="40472">MSTEPFDYDVDSNCSTPYVSAPSSPGRSTFPHSGYFYSAPASPMHFFPISSVYSSYHPVGDDLVLGGAAGNASFEFEFSSRAGSPGHDAAGAMISADELFLNGQIRPLKLSTHLERPQTLAPLVDLASEGEEDGDGEGDYSRRGREFRALRNKSLRRRTRSMSPLRNLPFDWNDEDDDGRPGVTKFAGEEEEGKEGSAEKEGEEGAMSSEAVPSMSASSSRSSSAGRSSKRWVFLKDFLRSKSEGSSNNKFWATISFSPGKDKRPQSNNAGPKEKPNGPVAGNGDPAEGIKRVNGTAHKKGGGGSKVGSAASGRKKKLPARSAHELHYTANRAQSEELRKRTFLPYREGLFGCLGFSSKGYGTLNGFARALNPVSSS</sequence>
<evidence type="ECO:0000313" key="1">
    <source>
        <dbReference type="EMBL" id="KAI4310928.1"/>
    </source>
</evidence>
<protein>
    <submittedName>
        <fullName evidence="1">Uncharacterized protein</fullName>
    </submittedName>
</protein>
<accession>A0ACB9LIV1</accession>
<comment type="caution">
    <text evidence="1">The sequence shown here is derived from an EMBL/GenBank/DDBJ whole genome shotgun (WGS) entry which is preliminary data.</text>
</comment>
<name>A0ACB9LIV1_9MYRT</name>
<reference evidence="2" key="1">
    <citation type="journal article" date="2023" name="Front. Plant Sci.">
        <title>Chromosomal-level genome assembly of Melastoma candidum provides insights into trichome evolution.</title>
        <authorList>
            <person name="Zhong Y."/>
            <person name="Wu W."/>
            <person name="Sun C."/>
            <person name="Zou P."/>
            <person name="Liu Y."/>
            <person name="Dai S."/>
            <person name="Zhou R."/>
        </authorList>
    </citation>
    <scope>NUCLEOTIDE SEQUENCE [LARGE SCALE GENOMIC DNA]</scope>
</reference>
<dbReference type="Proteomes" id="UP001057402">
    <property type="component" value="Chromosome 11"/>
</dbReference>